<dbReference type="GO" id="GO:0009236">
    <property type="term" value="P:cobalamin biosynthetic process"/>
    <property type="evidence" value="ECO:0007669"/>
    <property type="project" value="InterPro"/>
</dbReference>
<dbReference type="AlphaFoldDB" id="A0A450UTS6"/>
<accession>A0A450UTS6</accession>
<proteinExistence type="predicted"/>
<feature type="region of interest" description="Disordered" evidence="1">
    <location>
        <begin position="73"/>
        <end position="100"/>
    </location>
</feature>
<dbReference type="InterPro" id="IPR036074">
    <property type="entry name" value="CbiD_sf"/>
</dbReference>
<dbReference type="SUPFAM" id="SSF111342">
    <property type="entry name" value="CbiD-like"/>
    <property type="match status" value="1"/>
</dbReference>
<dbReference type="EMBL" id="CAADFI010000084">
    <property type="protein sequence ID" value="VFJ95886.1"/>
    <property type="molecule type" value="Genomic_DNA"/>
</dbReference>
<organism evidence="2">
    <name type="scientific">Candidatus Kentrum eta</name>
    <dbReference type="NCBI Taxonomy" id="2126337"/>
    <lineage>
        <taxon>Bacteria</taxon>
        <taxon>Pseudomonadati</taxon>
        <taxon>Pseudomonadota</taxon>
        <taxon>Gammaproteobacteria</taxon>
        <taxon>Candidatus Kentrum</taxon>
    </lineage>
</organism>
<gene>
    <name evidence="2" type="ORF">BECKH772B_GA0070898_100842</name>
</gene>
<reference evidence="2" key="1">
    <citation type="submission" date="2019-02" db="EMBL/GenBank/DDBJ databases">
        <authorList>
            <person name="Gruber-Vodicka R. H."/>
            <person name="Seah K. B. B."/>
        </authorList>
    </citation>
    <scope>NUCLEOTIDE SEQUENCE</scope>
    <source>
        <strain evidence="2">BECK_SA2B20</strain>
    </source>
</reference>
<sequence length="100" mass="10381">MAFASEANGTAICQGLFSIRGFSRLRNRGVAESGYMRGKIISERPMFRARTGFTNGACAAAAARAATCGLTQGRKADPGGGASSLIVPILNESARPSRNT</sequence>
<protein>
    <submittedName>
        <fullName evidence="2">Uncharacterized protein</fullName>
    </submittedName>
</protein>
<evidence type="ECO:0000256" key="1">
    <source>
        <dbReference type="SAM" id="MobiDB-lite"/>
    </source>
</evidence>
<evidence type="ECO:0000313" key="2">
    <source>
        <dbReference type="EMBL" id="VFJ95886.1"/>
    </source>
</evidence>
<name>A0A450UTS6_9GAMM</name>
<dbReference type="GO" id="GO:0008168">
    <property type="term" value="F:methyltransferase activity"/>
    <property type="evidence" value="ECO:0007669"/>
    <property type="project" value="InterPro"/>
</dbReference>